<dbReference type="EC" id="2.4.1.-" evidence="9"/>
<dbReference type="AlphaFoldDB" id="A0A022RC56"/>
<keyword evidence="11" id="KW-1185">Reference proteome</keyword>
<protein>
    <recommendedName>
        <fullName evidence="9">Glycosyltransferase</fullName>
        <ecNumber evidence="9">2.4.1.-</ecNumber>
    </recommendedName>
</protein>
<evidence type="ECO:0000256" key="1">
    <source>
        <dbReference type="ARBA" id="ARBA00004935"/>
    </source>
</evidence>
<dbReference type="CDD" id="cd03784">
    <property type="entry name" value="GT1_Gtf-like"/>
    <property type="match status" value="1"/>
</dbReference>
<comment type="function">
    <text evidence="7">Catalyzes the glucosylation at the O-5 position of anthocyanidin 3-glucosides to form anthocyanidin 3,5-di-O-glucosides using UDP-glucose as sugar donor. Anthocyanidin 3,5-di-O-glucosides are molecules that are responsible for pigmentation. Also acts on anthocyanidin 3-O-(6-O-malonylglucoside). Much less active with hydroxycinnamoylglucose derivatives. No activity in the absence of the 3-O-glucoside group.</text>
</comment>
<dbReference type="GO" id="GO:0005737">
    <property type="term" value="C:cytoplasm"/>
    <property type="evidence" value="ECO:0000318"/>
    <property type="project" value="GO_Central"/>
</dbReference>
<dbReference type="EMBL" id="KI630513">
    <property type="protein sequence ID" value="EYU37624.1"/>
    <property type="molecule type" value="Genomic_DNA"/>
</dbReference>
<dbReference type="GO" id="GO:0080044">
    <property type="term" value="F:quercetin 7-O-glucosyltransferase activity"/>
    <property type="evidence" value="ECO:0000318"/>
    <property type="project" value="GO_Central"/>
</dbReference>
<organism evidence="10 11">
    <name type="scientific">Erythranthe guttata</name>
    <name type="common">Yellow monkey flower</name>
    <name type="synonym">Mimulus guttatus</name>
    <dbReference type="NCBI Taxonomy" id="4155"/>
    <lineage>
        <taxon>Eukaryota</taxon>
        <taxon>Viridiplantae</taxon>
        <taxon>Streptophyta</taxon>
        <taxon>Embryophyta</taxon>
        <taxon>Tracheophyta</taxon>
        <taxon>Spermatophyta</taxon>
        <taxon>Magnoliopsida</taxon>
        <taxon>eudicotyledons</taxon>
        <taxon>Gunneridae</taxon>
        <taxon>Pentapetalae</taxon>
        <taxon>asterids</taxon>
        <taxon>lamiids</taxon>
        <taxon>Lamiales</taxon>
        <taxon>Phrymaceae</taxon>
        <taxon>Erythranthe</taxon>
    </lineage>
</organism>
<dbReference type="Pfam" id="PF00201">
    <property type="entry name" value="UDPGT"/>
    <property type="match status" value="1"/>
</dbReference>
<dbReference type="PANTHER" id="PTHR11926:SF986">
    <property type="entry name" value="UDP-GLYCOSYLTRANSFERASE 84A1"/>
    <property type="match status" value="1"/>
</dbReference>
<dbReference type="Gene3D" id="3.40.50.2000">
    <property type="entry name" value="Glycogen Phosphorylase B"/>
    <property type="match status" value="2"/>
</dbReference>
<dbReference type="Proteomes" id="UP000030748">
    <property type="component" value="Unassembled WGS sequence"/>
</dbReference>
<dbReference type="PANTHER" id="PTHR11926">
    <property type="entry name" value="GLUCOSYL/GLUCURONOSYL TRANSFERASES"/>
    <property type="match status" value="1"/>
</dbReference>
<accession>A0A022RC56</accession>
<dbReference type="eggNOG" id="KOG1192">
    <property type="taxonomic scope" value="Eukaryota"/>
</dbReference>
<evidence type="ECO:0000256" key="4">
    <source>
        <dbReference type="ARBA" id="ARBA00022679"/>
    </source>
</evidence>
<gene>
    <name evidence="10" type="ORF">MIMGU_mgv1a023901mg</name>
</gene>
<evidence type="ECO:0000313" key="10">
    <source>
        <dbReference type="EMBL" id="EYU37624.1"/>
    </source>
</evidence>
<evidence type="ECO:0000313" key="11">
    <source>
        <dbReference type="Proteomes" id="UP000030748"/>
    </source>
</evidence>
<evidence type="ECO:0000256" key="2">
    <source>
        <dbReference type="ARBA" id="ARBA00009995"/>
    </source>
</evidence>
<dbReference type="PROSITE" id="PS00375">
    <property type="entry name" value="UDPGT"/>
    <property type="match status" value="1"/>
</dbReference>
<evidence type="ECO:0000256" key="7">
    <source>
        <dbReference type="ARBA" id="ARBA00056922"/>
    </source>
</evidence>
<evidence type="ECO:0000256" key="5">
    <source>
        <dbReference type="ARBA" id="ARBA00022729"/>
    </source>
</evidence>
<evidence type="ECO:0000256" key="9">
    <source>
        <dbReference type="RuleBase" id="RU362057"/>
    </source>
</evidence>
<dbReference type="InterPro" id="IPR002213">
    <property type="entry name" value="UDP_glucos_trans"/>
</dbReference>
<sequence length="468" mass="51308">MVSFPGQGHVNPLLRLAKRLAGFGLFVTLAAPESAGVTIRKSSDGEPVRSGRGEIRFEFFDDGWDPTRPKSSNDLDAYVAQLELVGREKLPLMIRNHQETGRPVSCLINNPFIPWVTDVAESLGIPSAMLWVQSCASFSAYYHYCHNLVPFPSEEEPEIDVQLPFLPLLKHDEVPSFLHPSTDYPFLGRVILGQFKNLSKTFCVLMDTFEELEREIICHVSEVCGRPVRTIGPLFKELGGFSGDGEIIRADFFTAEDGVVGWLDTKAAATVVYVSFGSVVSLEQEQVEEIAYGLLGSGVSFLWVLRPPAKESESAAAARVLPVGFLEGLGDRGRVVTWAPQEEVLAHPSTACFVTHCGWNSTVEALAGGVPVVAFPQWGDQVTDAKFLVDVFKVGVRMCRGAAEGRIVRRDEVEKCLRAATAGPEAAEMKANALRWKKAAEEAVAEGGSSYRNMQDFVDEVVQIVRSD</sequence>
<keyword evidence="5" id="KW-0732">Signal</keyword>
<dbReference type="GO" id="GO:0102816">
    <property type="term" value="F:UDP-D-glucose:delphinidin 3-O-glucosyl-5-O-caffeoylglucoside -O-beta-D-glucosyltransferase activity"/>
    <property type="evidence" value="ECO:0007669"/>
    <property type="project" value="UniProtKB-EC"/>
</dbReference>
<dbReference type="SUPFAM" id="SSF53756">
    <property type="entry name" value="UDP-Glycosyltransferase/glycogen phosphorylase"/>
    <property type="match status" value="1"/>
</dbReference>
<comment type="catalytic activity">
    <reaction evidence="6">
        <text>an anthocyanidin 3-O-beta-D-glucoside + UDP-alpha-D-glucose = an anthocyanidin 3,5-di-O-beta-D-glucoside + UDP + 2 H(+)</text>
        <dbReference type="Rhea" id="RHEA:35423"/>
        <dbReference type="ChEBI" id="CHEBI:15378"/>
        <dbReference type="ChEBI" id="CHEBI:16307"/>
        <dbReference type="ChEBI" id="CHEBI:57503"/>
        <dbReference type="ChEBI" id="CHEBI:58223"/>
        <dbReference type="ChEBI" id="CHEBI:58885"/>
        <dbReference type="EC" id="2.4.1.298"/>
    </reaction>
</comment>
<keyword evidence="4 8" id="KW-0808">Transferase</keyword>
<dbReference type="FunFam" id="3.40.50.2000:FF:000019">
    <property type="entry name" value="Glycosyltransferase"/>
    <property type="match status" value="1"/>
</dbReference>
<evidence type="ECO:0000256" key="6">
    <source>
        <dbReference type="ARBA" id="ARBA00050360"/>
    </source>
</evidence>
<dbReference type="GO" id="GO:0080043">
    <property type="term" value="F:quercetin 3-O-glucosyltransferase activity"/>
    <property type="evidence" value="ECO:0000318"/>
    <property type="project" value="GO_Central"/>
</dbReference>
<evidence type="ECO:0000256" key="3">
    <source>
        <dbReference type="ARBA" id="ARBA00022676"/>
    </source>
</evidence>
<dbReference type="FunFam" id="3.40.50.2000:FF:000101">
    <property type="entry name" value="Glycosyltransferase"/>
    <property type="match status" value="1"/>
</dbReference>
<comment type="similarity">
    <text evidence="2 8">Belongs to the UDP-glycosyltransferase family.</text>
</comment>
<dbReference type="STRING" id="4155.A0A022RC56"/>
<comment type="pathway">
    <text evidence="1">Pigment biosynthesis; anthocyanin biosynthesis.</text>
</comment>
<reference evidence="10 11" key="1">
    <citation type="journal article" date="2013" name="Proc. Natl. Acad. Sci. U.S.A.">
        <title>Fine-scale variation in meiotic recombination in Mimulus inferred from population shotgun sequencing.</title>
        <authorList>
            <person name="Hellsten U."/>
            <person name="Wright K.M."/>
            <person name="Jenkins J."/>
            <person name="Shu S."/>
            <person name="Yuan Y."/>
            <person name="Wessler S.R."/>
            <person name="Schmutz J."/>
            <person name="Willis J.H."/>
            <person name="Rokhsar D.S."/>
        </authorList>
    </citation>
    <scope>NUCLEOTIDE SEQUENCE [LARGE SCALE GENOMIC DNA]</scope>
    <source>
        <strain evidence="11">cv. DUN x IM62</strain>
    </source>
</reference>
<evidence type="ECO:0000256" key="8">
    <source>
        <dbReference type="RuleBase" id="RU003718"/>
    </source>
</evidence>
<dbReference type="InterPro" id="IPR035595">
    <property type="entry name" value="UDP_glycos_trans_CS"/>
</dbReference>
<keyword evidence="3 8" id="KW-0328">Glycosyltransferase</keyword>
<proteinExistence type="inferred from homology"/>
<name>A0A022RC56_ERYGU</name>